<evidence type="ECO:0000256" key="4">
    <source>
        <dbReference type="ARBA" id="ARBA00022970"/>
    </source>
</evidence>
<dbReference type="InterPro" id="IPR050524">
    <property type="entry name" value="APC_YAT"/>
</dbReference>
<dbReference type="InterPro" id="IPR004841">
    <property type="entry name" value="AA-permease/SLC12A_dom"/>
</dbReference>
<name>A0A8K0RPU2_9HYPO</name>
<organism evidence="9 10">
    <name type="scientific">Fusarium tricinctum</name>
    <dbReference type="NCBI Taxonomy" id="61284"/>
    <lineage>
        <taxon>Eukaryota</taxon>
        <taxon>Fungi</taxon>
        <taxon>Dikarya</taxon>
        <taxon>Ascomycota</taxon>
        <taxon>Pezizomycotina</taxon>
        <taxon>Sordariomycetes</taxon>
        <taxon>Hypocreomycetidae</taxon>
        <taxon>Hypocreales</taxon>
        <taxon>Nectriaceae</taxon>
        <taxon>Fusarium</taxon>
        <taxon>Fusarium tricinctum species complex</taxon>
    </lineage>
</organism>
<evidence type="ECO:0000256" key="7">
    <source>
        <dbReference type="SAM" id="Phobius"/>
    </source>
</evidence>
<sequence>MFIGGISDVLSPVMNAVILMAVLSVGNSAVGSLRTLAALTNLRQAPKILSYIGRKGRPLVAIVVASAFDLIGFFVDFI</sequence>
<gene>
    <name evidence="9" type="ORF">BKA59DRAFT_512766</name>
</gene>
<evidence type="ECO:0000256" key="2">
    <source>
        <dbReference type="ARBA" id="ARBA00022448"/>
    </source>
</evidence>
<protein>
    <recommendedName>
        <fullName evidence="8">Amino acid permease/ SLC12A domain-containing protein</fullName>
    </recommendedName>
</protein>
<dbReference type="AlphaFoldDB" id="A0A8K0RPU2"/>
<comment type="caution">
    <text evidence="9">The sequence shown here is derived from an EMBL/GenBank/DDBJ whole genome shotgun (WGS) entry which is preliminary data.</text>
</comment>
<keyword evidence="6 7" id="KW-0472">Membrane</keyword>
<evidence type="ECO:0000313" key="9">
    <source>
        <dbReference type="EMBL" id="KAH7241236.1"/>
    </source>
</evidence>
<evidence type="ECO:0000256" key="5">
    <source>
        <dbReference type="ARBA" id="ARBA00022989"/>
    </source>
</evidence>
<evidence type="ECO:0000313" key="10">
    <source>
        <dbReference type="Proteomes" id="UP000813427"/>
    </source>
</evidence>
<dbReference type="GO" id="GO:0015171">
    <property type="term" value="F:amino acid transmembrane transporter activity"/>
    <property type="evidence" value="ECO:0007669"/>
    <property type="project" value="TreeGrafter"/>
</dbReference>
<evidence type="ECO:0000256" key="6">
    <source>
        <dbReference type="ARBA" id="ARBA00023136"/>
    </source>
</evidence>
<evidence type="ECO:0000256" key="3">
    <source>
        <dbReference type="ARBA" id="ARBA00022692"/>
    </source>
</evidence>
<keyword evidence="3 7" id="KW-0812">Transmembrane</keyword>
<proteinExistence type="predicted"/>
<dbReference type="Proteomes" id="UP000813427">
    <property type="component" value="Unassembled WGS sequence"/>
</dbReference>
<dbReference type="Pfam" id="PF00324">
    <property type="entry name" value="AA_permease"/>
    <property type="match status" value="1"/>
</dbReference>
<keyword evidence="5 7" id="KW-1133">Transmembrane helix</keyword>
<dbReference type="EMBL" id="JAGPXF010000005">
    <property type="protein sequence ID" value="KAH7241236.1"/>
    <property type="molecule type" value="Genomic_DNA"/>
</dbReference>
<dbReference type="PANTHER" id="PTHR43341">
    <property type="entry name" value="AMINO ACID PERMEASE"/>
    <property type="match status" value="1"/>
</dbReference>
<comment type="subcellular location">
    <subcellularLocation>
        <location evidence="1">Membrane</location>
        <topology evidence="1">Multi-pass membrane protein</topology>
    </subcellularLocation>
</comment>
<feature type="domain" description="Amino acid permease/ SLC12A" evidence="8">
    <location>
        <begin position="8"/>
        <end position="74"/>
    </location>
</feature>
<evidence type="ECO:0000259" key="8">
    <source>
        <dbReference type="Pfam" id="PF00324"/>
    </source>
</evidence>
<dbReference type="OrthoDB" id="5982228at2759"/>
<dbReference type="Gene3D" id="1.20.1740.10">
    <property type="entry name" value="Amino acid/polyamine transporter I"/>
    <property type="match status" value="1"/>
</dbReference>
<reference evidence="9" key="1">
    <citation type="journal article" date="2021" name="Nat. Commun.">
        <title>Genetic determinants of endophytism in the Arabidopsis root mycobiome.</title>
        <authorList>
            <person name="Mesny F."/>
            <person name="Miyauchi S."/>
            <person name="Thiergart T."/>
            <person name="Pickel B."/>
            <person name="Atanasova L."/>
            <person name="Karlsson M."/>
            <person name="Huettel B."/>
            <person name="Barry K.W."/>
            <person name="Haridas S."/>
            <person name="Chen C."/>
            <person name="Bauer D."/>
            <person name="Andreopoulos W."/>
            <person name="Pangilinan J."/>
            <person name="LaButti K."/>
            <person name="Riley R."/>
            <person name="Lipzen A."/>
            <person name="Clum A."/>
            <person name="Drula E."/>
            <person name="Henrissat B."/>
            <person name="Kohler A."/>
            <person name="Grigoriev I.V."/>
            <person name="Martin F.M."/>
            <person name="Hacquard S."/>
        </authorList>
    </citation>
    <scope>NUCLEOTIDE SEQUENCE</scope>
    <source>
        <strain evidence="9">MPI-SDFR-AT-0068</strain>
    </source>
</reference>
<dbReference type="PANTHER" id="PTHR43341:SF1">
    <property type="entry name" value="GENERAL AMINO-ACID PERMEASE GAP1"/>
    <property type="match status" value="1"/>
</dbReference>
<feature type="transmembrane region" description="Helical" evidence="7">
    <location>
        <begin position="58"/>
        <end position="75"/>
    </location>
</feature>
<feature type="transmembrane region" description="Helical" evidence="7">
    <location>
        <begin position="16"/>
        <end position="37"/>
    </location>
</feature>
<dbReference type="GO" id="GO:0016020">
    <property type="term" value="C:membrane"/>
    <property type="evidence" value="ECO:0007669"/>
    <property type="project" value="UniProtKB-SubCell"/>
</dbReference>
<evidence type="ECO:0000256" key="1">
    <source>
        <dbReference type="ARBA" id="ARBA00004141"/>
    </source>
</evidence>
<keyword evidence="4" id="KW-0029">Amino-acid transport</keyword>
<keyword evidence="10" id="KW-1185">Reference proteome</keyword>
<keyword evidence="2" id="KW-0813">Transport</keyword>
<accession>A0A8K0RPU2</accession>